<gene>
    <name evidence="3" type="ORF">BKA24_001245</name>
</gene>
<reference evidence="3 4" key="1">
    <citation type="submission" date="2020-08" db="EMBL/GenBank/DDBJ databases">
        <title>Sequencing the genomes of 1000 actinobacteria strains.</title>
        <authorList>
            <person name="Klenk H.-P."/>
        </authorList>
    </citation>
    <scope>NUCLEOTIDE SEQUENCE [LARGE SCALE GENOMIC DNA]</scope>
    <source>
        <strain evidence="3 4">DSM 24947</strain>
    </source>
</reference>
<dbReference type="Proteomes" id="UP000573729">
    <property type="component" value="Unassembled WGS sequence"/>
</dbReference>
<keyword evidence="2" id="KW-0732">Signal</keyword>
<keyword evidence="4" id="KW-1185">Reference proteome</keyword>
<sequence length="237" mass="24055">MTRRGTRAAIVLAAGMVAASALSGAAAAPVAAAFCLPIPGIWDCDEEPSPTPTSAPSPSESGGIVPDLPLPGESAAPRPDDPETPSPTPTPAEPVADDEAPVFTQPPAQLGSDSLSIRGLKGISLVTVPLADGSETEALKISADHITITGFSLTVTPGQSHPALVTTADTMDLDGDVQVYLNSLTATTQNGKALTLGADTPPPEDGIEPKLLRVTFGLVGTVADSITYSNTDQRIVE</sequence>
<dbReference type="AlphaFoldDB" id="A0A7W7BPR4"/>
<comment type="caution">
    <text evidence="3">The sequence shown here is derived from an EMBL/GenBank/DDBJ whole genome shotgun (WGS) entry which is preliminary data.</text>
</comment>
<evidence type="ECO:0000313" key="3">
    <source>
        <dbReference type="EMBL" id="MBB4666536.1"/>
    </source>
</evidence>
<proteinExistence type="predicted"/>
<evidence type="ECO:0000256" key="1">
    <source>
        <dbReference type="SAM" id="MobiDB-lite"/>
    </source>
</evidence>
<accession>A0A7W7BPR4</accession>
<protein>
    <submittedName>
        <fullName evidence="3">Uncharacterized protein</fullName>
    </submittedName>
</protein>
<organism evidence="3 4">
    <name type="scientific">Microbacterium marinum</name>
    <dbReference type="NCBI Taxonomy" id="421115"/>
    <lineage>
        <taxon>Bacteria</taxon>
        <taxon>Bacillati</taxon>
        <taxon>Actinomycetota</taxon>
        <taxon>Actinomycetes</taxon>
        <taxon>Micrococcales</taxon>
        <taxon>Microbacteriaceae</taxon>
        <taxon>Microbacterium</taxon>
    </lineage>
</organism>
<dbReference type="RefSeq" id="WP_184216214.1">
    <property type="nucleotide sequence ID" value="NZ_JACHMD010000001.1"/>
</dbReference>
<evidence type="ECO:0000256" key="2">
    <source>
        <dbReference type="SAM" id="SignalP"/>
    </source>
</evidence>
<dbReference type="EMBL" id="JACHMD010000001">
    <property type="protein sequence ID" value="MBB4666536.1"/>
    <property type="molecule type" value="Genomic_DNA"/>
</dbReference>
<dbReference type="InterPro" id="IPR006311">
    <property type="entry name" value="TAT_signal"/>
</dbReference>
<feature type="region of interest" description="Disordered" evidence="1">
    <location>
        <begin position="45"/>
        <end position="114"/>
    </location>
</feature>
<feature type="chain" id="PRO_5030994218" evidence="2">
    <location>
        <begin position="28"/>
        <end position="237"/>
    </location>
</feature>
<feature type="signal peptide" evidence="2">
    <location>
        <begin position="1"/>
        <end position="27"/>
    </location>
</feature>
<evidence type="ECO:0000313" key="4">
    <source>
        <dbReference type="Proteomes" id="UP000573729"/>
    </source>
</evidence>
<dbReference type="PROSITE" id="PS51318">
    <property type="entry name" value="TAT"/>
    <property type="match status" value="1"/>
</dbReference>
<name>A0A7W7BPR4_9MICO</name>